<feature type="domain" description="Ig-like" evidence="1">
    <location>
        <begin position="66"/>
        <end position="150"/>
    </location>
</feature>
<sequence>LREGENRIISYLNGEATLTVPTTDHTTSGKYTCQLRNDSGQAECVSLVTKGQMYFTTLPFFKLESPSFLETPDMKESLPGKNVTFSARVKGSGPLKVRWFRGAKEMLHGRGCDVSLKEGVATLVLNAVEKSHAGEYTCQAINDAGKESCSFIMFVKEAEGVGDFRAKLKK</sequence>
<dbReference type="SMART" id="SM00409">
    <property type="entry name" value="IG"/>
    <property type="match status" value="1"/>
</dbReference>
<dbReference type="Gene3D" id="2.60.40.10">
    <property type="entry name" value="Immunoglobulins"/>
    <property type="match status" value="2"/>
</dbReference>
<dbReference type="CDD" id="cd00096">
    <property type="entry name" value="Ig"/>
    <property type="match status" value="1"/>
</dbReference>
<feature type="domain" description="Ig-like" evidence="1">
    <location>
        <begin position="1"/>
        <end position="49"/>
    </location>
</feature>
<dbReference type="SUPFAM" id="SSF48726">
    <property type="entry name" value="Immunoglobulin"/>
    <property type="match status" value="2"/>
</dbReference>
<reference evidence="2" key="2">
    <citation type="submission" date="2025-09" db="UniProtKB">
        <authorList>
            <consortium name="Ensembl"/>
        </authorList>
    </citation>
    <scope>IDENTIFICATION</scope>
</reference>
<accession>A0A8C5BZV9</accession>
<dbReference type="SMART" id="SM00408">
    <property type="entry name" value="IGc2"/>
    <property type="match status" value="1"/>
</dbReference>
<dbReference type="InterPro" id="IPR003598">
    <property type="entry name" value="Ig_sub2"/>
</dbReference>
<keyword evidence="3" id="KW-1185">Reference proteome</keyword>
<dbReference type="InterPro" id="IPR007110">
    <property type="entry name" value="Ig-like_dom"/>
</dbReference>
<evidence type="ECO:0000259" key="1">
    <source>
        <dbReference type="PROSITE" id="PS50835"/>
    </source>
</evidence>
<dbReference type="PROSITE" id="PS50835">
    <property type="entry name" value="IG_LIKE"/>
    <property type="match status" value="2"/>
</dbReference>
<dbReference type="InterPro" id="IPR003599">
    <property type="entry name" value="Ig_sub"/>
</dbReference>
<dbReference type="AlphaFoldDB" id="A0A8C5BZV9"/>
<dbReference type="FunFam" id="2.60.40.10:FF:000022">
    <property type="entry name" value="Cardiac titin"/>
    <property type="match status" value="1"/>
</dbReference>
<dbReference type="OMA" id="PFFKLES"/>
<dbReference type="Pfam" id="PF07679">
    <property type="entry name" value="I-set"/>
    <property type="match status" value="1"/>
</dbReference>
<dbReference type="Proteomes" id="UP000694546">
    <property type="component" value="Chromosome 16"/>
</dbReference>
<dbReference type="InterPro" id="IPR013783">
    <property type="entry name" value="Ig-like_fold"/>
</dbReference>
<dbReference type="GeneTree" id="ENSGT01150000286978"/>
<protein>
    <recommendedName>
        <fullName evidence="1">Ig-like domain-containing protein</fullName>
    </recommendedName>
</protein>
<dbReference type="InterPro" id="IPR036179">
    <property type="entry name" value="Ig-like_dom_sf"/>
</dbReference>
<evidence type="ECO:0000313" key="3">
    <source>
        <dbReference type="Proteomes" id="UP000694546"/>
    </source>
</evidence>
<name>A0A8C5BZV9_GADMO</name>
<dbReference type="Ensembl" id="ENSGMOT00000058050.1">
    <property type="protein sequence ID" value="ENSGMOP00000053578.1"/>
    <property type="gene ID" value="ENSGMOG00000031515.1"/>
</dbReference>
<proteinExistence type="predicted"/>
<dbReference type="InterPro" id="IPR013098">
    <property type="entry name" value="Ig_I-set"/>
</dbReference>
<dbReference type="PANTHER" id="PTHR47633">
    <property type="entry name" value="IMMUNOGLOBULIN"/>
    <property type="match status" value="1"/>
</dbReference>
<organism evidence="2 3">
    <name type="scientific">Gadus morhua</name>
    <name type="common">Atlantic cod</name>
    <dbReference type="NCBI Taxonomy" id="8049"/>
    <lineage>
        <taxon>Eukaryota</taxon>
        <taxon>Metazoa</taxon>
        <taxon>Chordata</taxon>
        <taxon>Craniata</taxon>
        <taxon>Vertebrata</taxon>
        <taxon>Euteleostomi</taxon>
        <taxon>Actinopterygii</taxon>
        <taxon>Neopterygii</taxon>
        <taxon>Teleostei</taxon>
        <taxon>Neoteleostei</taxon>
        <taxon>Acanthomorphata</taxon>
        <taxon>Zeiogadaria</taxon>
        <taxon>Gadariae</taxon>
        <taxon>Gadiformes</taxon>
        <taxon>Gadoidei</taxon>
        <taxon>Gadidae</taxon>
        <taxon>Gadus</taxon>
    </lineage>
</organism>
<reference evidence="2" key="1">
    <citation type="submission" date="2025-08" db="UniProtKB">
        <authorList>
            <consortium name="Ensembl"/>
        </authorList>
    </citation>
    <scope>IDENTIFICATION</scope>
</reference>
<evidence type="ECO:0000313" key="2">
    <source>
        <dbReference type="Ensembl" id="ENSGMOP00000053578.1"/>
    </source>
</evidence>